<evidence type="ECO:0000313" key="1">
    <source>
        <dbReference type="EMBL" id="GMH32051.1"/>
    </source>
</evidence>
<keyword evidence="2" id="KW-1185">Reference proteome</keyword>
<comment type="caution">
    <text evidence="1">The sequence shown here is derived from an EMBL/GenBank/DDBJ whole genome shotgun (WGS) entry which is preliminary data.</text>
</comment>
<dbReference type="Proteomes" id="UP001279734">
    <property type="component" value="Unassembled WGS sequence"/>
</dbReference>
<reference evidence="1" key="1">
    <citation type="submission" date="2023-05" db="EMBL/GenBank/DDBJ databases">
        <title>Nepenthes gracilis genome sequencing.</title>
        <authorList>
            <person name="Fukushima K."/>
        </authorList>
    </citation>
    <scope>NUCLEOTIDE SEQUENCE</scope>
    <source>
        <strain evidence="1">SING2019-196</strain>
    </source>
</reference>
<name>A0AAD3TMM9_NEPGR</name>
<accession>A0AAD3TMM9</accession>
<sequence>MFIAKFLQIWPSRPSGHLICTSLPDQLPAVLESCVVNDPLSPPGPPCIPDSLCEASSENTMVTSKLKESGM</sequence>
<dbReference type="EMBL" id="BSYO01000054">
    <property type="protein sequence ID" value="GMH32051.1"/>
    <property type="molecule type" value="Genomic_DNA"/>
</dbReference>
<evidence type="ECO:0000313" key="2">
    <source>
        <dbReference type="Proteomes" id="UP001279734"/>
    </source>
</evidence>
<dbReference type="AlphaFoldDB" id="A0AAD3TMM9"/>
<organism evidence="1 2">
    <name type="scientific">Nepenthes gracilis</name>
    <name type="common">Slender pitcher plant</name>
    <dbReference type="NCBI Taxonomy" id="150966"/>
    <lineage>
        <taxon>Eukaryota</taxon>
        <taxon>Viridiplantae</taxon>
        <taxon>Streptophyta</taxon>
        <taxon>Embryophyta</taxon>
        <taxon>Tracheophyta</taxon>
        <taxon>Spermatophyta</taxon>
        <taxon>Magnoliopsida</taxon>
        <taxon>eudicotyledons</taxon>
        <taxon>Gunneridae</taxon>
        <taxon>Pentapetalae</taxon>
        <taxon>Caryophyllales</taxon>
        <taxon>Nepenthaceae</taxon>
        <taxon>Nepenthes</taxon>
    </lineage>
</organism>
<proteinExistence type="predicted"/>
<protein>
    <submittedName>
        <fullName evidence="1">Uncharacterized protein</fullName>
    </submittedName>
</protein>
<gene>
    <name evidence="1" type="ORF">Nepgr_033895</name>
</gene>